<evidence type="ECO:0000313" key="2">
    <source>
        <dbReference type="EMBL" id="AXA68883.1"/>
    </source>
</evidence>
<accession>A0A2Z5AF00</accession>
<dbReference type="Gene3D" id="3.90.550.10">
    <property type="entry name" value="Spore Coat Polysaccharide Biosynthesis Protein SpsA, Chain A"/>
    <property type="match status" value="1"/>
</dbReference>
<dbReference type="AlphaFoldDB" id="A0A2Z5AF00"/>
<dbReference type="Proteomes" id="UP000250579">
    <property type="component" value="Chromosome"/>
</dbReference>
<name>A0A2Z5AF00_9PSED</name>
<dbReference type="InterPro" id="IPR059123">
    <property type="entry name" value="StrF_dom"/>
</dbReference>
<evidence type="ECO:0000259" key="1">
    <source>
        <dbReference type="Pfam" id="PF13712"/>
    </source>
</evidence>
<gene>
    <name evidence="2" type="ORF">CE139_24805</name>
</gene>
<dbReference type="SUPFAM" id="SSF53448">
    <property type="entry name" value="Nucleotide-diphospho-sugar transferases"/>
    <property type="match status" value="1"/>
</dbReference>
<organism evidence="2 3">
    <name type="scientific">Pseudomonas oryzihabitans</name>
    <dbReference type="NCBI Taxonomy" id="47885"/>
    <lineage>
        <taxon>Bacteria</taxon>
        <taxon>Pseudomonadati</taxon>
        <taxon>Pseudomonadota</taxon>
        <taxon>Gammaproteobacteria</taxon>
        <taxon>Pseudomonadales</taxon>
        <taxon>Pseudomonadaceae</taxon>
        <taxon>Pseudomonas</taxon>
    </lineage>
</organism>
<protein>
    <recommendedName>
        <fullName evidence="1">Streptomycin biosynthesis protein StrF domain-containing protein</fullName>
    </recommendedName>
</protein>
<proteinExistence type="predicted"/>
<reference evidence="2 3" key="1">
    <citation type="submission" date="2017-06" db="EMBL/GenBank/DDBJ databases">
        <title>Evolution towards high GC content and high-temperature stress adaptation in endophytic Pseudomonas oryzihabitans impacted its plant-growth promoting traits.</title>
        <authorList>
            <person name="Nascimento F.X."/>
        </authorList>
    </citation>
    <scope>NUCLEOTIDE SEQUENCE [LARGE SCALE GENOMIC DNA]</scope>
    <source>
        <strain evidence="2 3">MS8</strain>
    </source>
</reference>
<dbReference type="Pfam" id="PF13712">
    <property type="entry name" value="Glyco_tranf_2_5"/>
    <property type="match status" value="1"/>
</dbReference>
<dbReference type="InterPro" id="IPR029044">
    <property type="entry name" value="Nucleotide-diphossugar_trans"/>
</dbReference>
<dbReference type="EMBL" id="CP022198">
    <property type="protein sequence ID" value="AXA68883.1"/>
    <property type="molecule type" value="Genomic_DNA"/>
</dbReference>
<feature type="domain" description="Streptomycin biosynthesis protein StrF" evidence="1">
    <location>
        <begin position="4"/>
        <end position="208"/>
    </location>
</feature>
<dbReference type="RefSeq" id="WP_208693049.1">
    <property type="nucleotide sequence ID" value="NZ_CP022198.1"/>
</dbReference>
<sequence>MISIVICSVKPELLEAVTHNIEATIGVPYQLIAIDNRQANRGLCAVYNEGTGRARHDIVCFMHEDLEFLESGWGLRVVDHFQEDVQLGAIGVAGARFKSRGPSGWMAAGKSETNCMRLYQRHRDGTDNLFHLRPAGDARPRQPVCTLDGVWICARREVVLEMPFNEALPPFHFYDIDFALRVSRRYEVAVVYDVGLRHFSEGHFDAHWMRAALEYQALRDEVVACVAMGAQDISVATLEQRGARFWMKFLRKVKAPWRLRWEWVQASGALGYPKLWWLVVKFLCYYPLKFR</sequence>
<evidence type="ECO:0000313" key="3">
    <source>
        <dbReference type="Proteomes" id="UP000250579"/>
    </source>
</evidence>